<keyword evidence="2" id="KW-1185">Reference proteome</keyword>
<evidence type="ECO:0000313" key="2">
    <source>
        <dbReference type="Proteomes" id="UP001631969"/>
    </source>
</evidence>
<dbReference type="EMBL" id="JBJURJ010000002">
    <property type="protein sequence ID" value="MFM9327550.1"/>
    <property type="molecule type" value="Genomic_DNA"/>
</dbReference>
<evidence type="ECO:0000313" key="1">
    <source>
        <dbReference type="EMBL" id="MFM9327550.1"/>
    </source>
</evidence>
<dbReference type="Proteomes" id="UP001631969">
    <property type="component" value="Unassembled WGS sequence"/>
</dbReference>
<reference evidence="1" key="1">
    <citation type="submission" date="2024-12" db="EMBL/GenBank/DDBJ databases">
        <authorList>
            <person name="Wu N."/>
        </authorList>
    </citation>
    <scope>NUCLEOTIDE SEQUENCE</scope>
    <source>
        <strain evidence="1">P15</strain>
    </source>
</reference>
<proteinExistence type="predicted"/>
<protein>
    <submittedName>
        <fullName evidence="1">Uncharacterized protein</fullName>
    </submittedName>
</protein>
<name>A0ACC7NU42_9BACL</name>
<organism evidence="1 2">
    <name type="scientific">Paenibacillus mesotrionivorans</name>
    <dbReference type="NCBI Taxonomy" id="3160968"/>
    <lineage>
        <taxon>Bacteria</taxon>
        <taxon>Bacillati</taxon>
        <taxon>Bacillota</taxon>
        <taxon>Bacilli</taxon>
        <taxon>Bacillales</taxon>
        <taxon>Paenibacillaceae</taxon>
        <taxon>Paenibacillus</taxon>
    </lineage>
</organism>
<gene>
    <name evidence="1" type="ORF">ACI1P1_04465</name>
</gene>
<sequence length="212" mass="23734">MKIALINGSPKSGKNNSARLLRSFEPLLGKDHELFHFHVSRLPLTESDYSALCHMDALVLAFPLYVDAIPSHLLRMLTELEDYMKAERSKEIMLYAIVNNGFFEGEQNKIAIRILQNWCARSGVRFAQAIGQGAGEMLQSVENVPHGHGPMKNLHNAMDVVAANLQSRKTGGTLLLSPKFPRIAWKIAGTMGWNAMAKQNGIMKKEIRRRLP</sequence>
<comment type="caution">
    <text evidence="1">The sequence shown here is derived from an EMBL/GenBank/DDBJ whole genome shotgun (WGS) entry which is preliminary data.</text>
</comment>
<accession>A0ACC7NU42</accession>